<dbReference type="HOGENOM" id="CLU_115154_1_0_1"/>
<accession>C5DK04</accession>
<evidence type="ECO:0000256" key="5">
    <source>
        <dbReference type="ARBA" id="ARBA00022792"/>
    </source>
</evidence>
<keyword evidence="5 9" id="KW-0999">Mitochondrion inner membrane</keyword>
<dbReference type="OrthoDB" id="425749at2759"/>
<evidence type="ECO:0000256" key="7">
    <source>
        <dbReference type="ARBA" id="ARBA00023128"/>
    </source>
</evidence>
<organism evidence="10 11">
    <name type="scientific">Lachancea thermotolerans (strain ATCC 56472 / CBS 6340 / NRRL Y-8284)</name>
    <name type="common">Yeast</name>
    <name type="synonym">Kluyveromyces thermotolerans</name>
    <dbReference type="NCBI Taxonomy" id="559295"/>
    <lineage>
        <taxon>Eukaryota</taxon>
        <taxon>Fungi</taxon>
        <taxon>Dikarya</taxon>
        <taxon>Ascomycota</taxon>
        <taxon>Saccharomycotina</taxon>
        <taxon>Saccharomycetes</taxon>
        <taxon>Saccharomycetales</taxon>
        <taxon>Saccharomycetaceae</taxon>
        <taxon>Lachancea</taxon>
    </lineage>
</organism>
<gene>
    <name evidence="10" type="ordered locus">KLTH0F00770g</name>
</gene>
<dbReference type="PANTHER" id="PTHR12022:SF0">
    <property type="entry name" value="CYTOCHROME B-C1 COMPLEX SUBUNIT 7"/>
    <property type="match status" value="1"/>
</dbReference>
<dbReference type="Pfam" id="PF02271">
    <property type="entry name" value="UCR_14kD"/>
    <property type="match status" value="1"/>
</dbReference>
<sequence>MPQTITSIVKMGDFILRSPALSKVVVPVAQQFVKFAGYRQLGLKFDDIIAEENDIAQTALRRLPEDEGYARAFRMIRAHQSELTHHLLPKSQWVKPEEDTLYLTPYLLEAEAEAKEREELDNLQLTTK</sequence>
<reference evidence="10 11" key="1">
    <citation type="journal article" date="2009" name="Genome Res.">
        <title>Comparative genomics of protoploid Saccharomycetaceae.</title>
        <authorList>
            <consortium name="The Genolevures Consortium"/>
            <person name="Souciet J.-L."/>
            <person name="Dujon B."/>
            <person name="Gaillardin C."/>
            <person name="Johnston M."/>
            <person name="Baret P.V."/>
            <person name="Cliften P."/>
            <person name="Sherman D.J."/>
            <person name="Weissenbach J."/>
            <person name="Westhof E."/>
            <person name="Wincker P."/>
            <person name="Jubin C."/>
            <person name="Poulain J."/>
            <person name="Barbe V."/>
            <person name="Segurens B."/>
            <person name="Artiguenave F."/>
            <person name="Anthouard V."/>
            <person name="Vacherie B."/>
            <person name="Val M.-E."/>
            <person name="Fulton R.S."/>
            <person name="Minx P."/>
            <person name="Wilson R."/>
            <person name="Durrens P."/>
            <person name="Jean G."/>
            <person name="Marck C."/>
            <person name="Martin T."/>
            <person name="Nikolski M."/>
            <person name="Rolland T."/>
            <person name="Seret M.-L."/>
            <person name="Casaregola S."/>
            <person name="Despons L."/>
            <person name="Fairhead C."/>
            <person name="Fischer G."/>
            <person name="Lafontaine I."/>
            <person name="Leh V."/>
            <person name="Lemaire M."/>
            <person name="de Montigny J."/>
            <person name="Neuveglise C."/>
            <person name="Thierry A."/>
            <person name="Blanc-Lenfle I."/>
            <person name="Bleykasten C."/>
            <person name="Diffels J."/>
            <person name="Fritsch E."/>
            <person name="Frangeul L."/>
            <person name="Goeffon A."/>
            <person name="Jauniaux N."/>
            <person name="Kachouri-Lafond R."/>
            <person name="Payen C."/>
            <person name="Potier S."/>
            <person name="Pribylova L."/>
            <person name="Ozanne C."/>
            <person name="Richard G.-F."/>
            <person name="Sacerdot C."/>
            <person name="Straub M.-L."/>
            <person name="Talla E."/>
        </authorList>
    </citation>
    <scope>NUCLEOTIDE SEQUENCE [LARGE SCALE GENOMIC DNA]</scope>
    <source>
        <strain evidence="11">ATCC 56472 / CBS 6340 / NRRL Y-8284</strain>
    </source>
</reference>
<evidence type="ECO:0000313" key="11">
    <source>
        <dbReference type="Proteomes" id="UP000002036"/>
    </source>
</evidence>
<dbReference type="Gene3D" id="1.10.1090.10">
    <property type="entry name" value="Cytochrome b-c1 complex subunit 7"/>
    <property type="match status" value="1"/>
</dbReference>
<dbReference type="GO" id="GO:0045275">
    <property type="term" value="C:respiratory chain complex III"/>
    <property type="evidence" value="ECO:0007669"/>
    <property type="project" value="InterPro"/>
</dbReference>
<keyword evidence="6 9" id="KW-0249">Electron transport</keyword>
<dbReference type="InterPro" id="IPR036544">
    <property type="entry name" value="QCR7_sf"/>
</dbReference>
<dbReference type="RefSeq" id="XP_002554242.1">
    <property type="nucleotide sequence ID" value="XM_002554196.1"/>
</dbReference>
<comment type="subcellular location">
    <subcellularLocation>
        <location evidence="1">Mitochondrion inner membrane</location>
        <topology evidence="1">Peripheral membrane protein</topology>
        <orientation evidence="1">Matrix side</orientation>
    </subcellularLocation>
</comment>
<evidence type="ECO:0000256" key="4">
    <source>
        <dbReference type="ARBA" id="ARBA00022660"/>
    </source>
</evidence>
<dbReference type="PANTHER" id="PTHR12022">
    <property type="entry name" value="UBIQUINOL-CYTOCHROME C REDUCTASE COMPLEX 14 KD PROTEIN"/>
    <property type="match status" value="1"/>
</dbReference>
<comment type="similarity">
    <text evidence="2 9">Belongs to the UQCRB/QCR7 family.</text>
</comment>
<dbReference type="STRING" id="559295.C5DK04"/>
<keyword evidence="11" id="KW-1185">Reference proteome</keyword>
<dbReference type="OMA" id="MAKWEAN"/>
<dbReference type="AlphaFoldDB" id="C5DK04"/>
<evidence type="ECO:0000256" key="8">
    <source>
        <dbReference type="ARBA" id="ARBA00023136"/>
    </source>
</evidence>
<protein>
    <recommendedName>
        <fullName evidence="9">Cytochrome b-c1 complex subunit 7</fullName>
    </recommendedName>
</protein>
<keyword evidence="3 9" id="KW-0813">Transport</keyword>
<evidence type="ECO:0000256" key="2">
    <source>
        <dbReference type="ARBA" id="ARBA00008554"/>
    </source>
</evidence>
<dbReference type="SUPFAM" id="SSF81524">
    <property type="entry name" value="14 kDa protein of cytochrome bc1 complex (Ubiquinol-cytochrome c reductase)"/>
    <property type="match status" value="1"/>
</dbReference>
<dbReference type="FunFam" id="1.10.1090.10:FF:000001">
    <property type="entry name" value="Cytochrome b-c1 complex subunit 7"/>
    <property type="match status" value="1"/>
</dbReference>
<evidence type="ECO:0000256" key="6">
    <source>
        <dbReference type="ARBA" id="ARBA00022982"/>
    </source>
</evidence>
<evidence type="ECO:0000313" key="10">
    <source>
        <dbReference type="EMBL" id="CAR23805.1"/>
    </source>
</evidence>
<dbReference type="KEGG" id="lth:KLTH0F00770g"/>
<keyword evidence="8 9" id="KW-0472">Membrane</keyword>
<evidence type="ECO:0000256" key="3">
    <source>
        <dbReference type="ARBA" id="ARBA00022448"/>
    </source>
</evidence>
<dbReference type="InParanoid" id="C5DK04"/>
<dbReference type="Proteomes" id="UP000002036">
    <property type="component" value="Chromosome F"/>
</dbReference>
<dbReference type="EMBL" id="CU928170">
    <property type="protein sequence ID" value="CAR23805.1"/>
    <property type="molecule type" value="Genomic_DNA"/>
</dbReference>
<dbReference type="GeneID" id="8292433"/>
<keyword evidence="7 9" id="KW-0496">Mitochondrion</keyword>
<evidence type="ECO:0000256" key="9">
    <source>
        <dbReference type="PIRNR" id="PIRNR000022"/>
    </source>
</evidence>
<dbReference type="eggNOG" id="KOG3440">
    <property type="taxonomic scope" value="Eukaryota"/>
</dbReference>
<proteinExistence type="inferred from homology"/>
<keyword evidence="4 9" id="KW-0679">Respiratory chain</keyword>
<dbReference type="GO" id="GO:0006122">
    <property type="term" value="P:mitochondrial electron transport, ubiquinol to cytochrome c"/>
    <property type="evidence" value="ECO:0007669"/>
    <property type="project" value="InterPro"/>
</dbReference>
<name>C5DK04_LACTC</name>
<evidence type="ECO:0000256" key="1">
    <source>
        <dbReference type="ARBA" id="ARBA00004443"/>
    </source>
</evidence>
<dbReference type="GO" id="GO:0005743">
    <property type="term" value="C:mitochondrial inner membrane"/>
    <property type="evidence" value="ECO:0007669"/>
    <property type="project" value="UniProtKB-SubCell"/>
</dbReference>
<dbReference type="PIRSF" id="PIRSF000022">
    <property type="entry name" value="Bc1_14K"/>
    <property type="match status" value="1"/>
</dbReference>
<dbReference type="FunCoup" id="C5DK04">
    <property type="interactions" value="235"/>
</dbReference>
<comment type="function">
    <text evidence="9">Component of the ubiquinol-cytochrome c oxidoreductase, a multisubunit transmembrane complex that is part of the mitochondrial electron transport chain which drives oxidative phosphorylation.</text>
</comment>
<dbReference type="InterPro" id="IPR003197">
    <property type="entry name" value="QCR7"/>
</dbReference>